<dbReference type="RefSeq" id="WP_377460610.1">
    <property type="nucleotide sequence ID" value="NZ_JBHLUB010000032.1"/>
</dbReference>
<name>A0ABV6PD06_9MICC</name>
<gene>
    <name evidence="2" type="ORF">ACFFFR_11540</name>
</gene>
<keyword evidence="1" id="KW-0812">Transmembrane</keyword>
<sequence>MNIAPSSPSGQLPTAVTTPAQHAAMTQRRLKGMWLYTLLTLWLFLLLFGFFTALIVMANNRDGVATGWI</sequence>
<feature type="transmembrane region" description="Helical" evidence="1">
    <location>
        <begin position="34"/>
        <end position="58"/>
    </location>
</feature>
<organism evidence="2 3">
    <name type="scientific">Micrococcoides hystricis</name>
    <dbReference type="NCBI Taxonomy" id="1572761"/>
    <lineage>
        <taxon>Bacteria</taxon>
        <taxon>Bacillati</taxon>
        <taxon>Actinomycetota</taxon>
        <taxon>Actinomycetes</taxon>
        <taxon>Micrococcales</taxon>
        <taxon>Micrococcaceae</taxon>
        <taxon>Micrococcoides</taxon>
    </lineage>
</organism>
<reference evidence="2 3" key="1">
    <citation type="submission" date="2024-09" db="EMBL/GenBank/DDBJ databases">
        <authorList>
            <person name="Sun Q."/>
            <person name="Mori K."/>
        </authorList>
    </citation>
    <scope>NUCLEOTIDE SEQUENCE [LARGE SCALE GENOMIC DNA]</scope>
    <source>
        <strain evidence="2 3">NCAIM B.02604</strain>
    </source>
</reference>
<evidence type="ECO:0000313" key="2">
    <source>
        <dbReference type="EMBL" id="MFC0583000.1"/>
    </source>
</evidence>
<proteinExistence type="predicted"/>
<dbReference type="EMBL" id="JBHLUB010000032">
    <property type="protein sequence ID" value="MFC0583000.1"/>
    <property type="molecule type" value="Genomic_DNA"/>
</dbReference>
<protein>
    <recommendedName>
        <fullName evidence="4">ABC transporter permease</fullName>
    </recommendedName>
</protein>
<evidence type="ECO:0000313" key="3">
    <source>
        <dbReference type="Proteomes" id="UP001589862"/>
    </source>
</evidence>
<keyword evidence="1" id="KW-0472">Membrane</keyword>
<keyword evidence="1" id="KW-1133">Transmembrane helix</keyword>
<accession>A0ABV6PD06</accession>
<evidence type="ECO:0008006" key="4">
    <source>
        <dbReference type="Google" id="ProtNLM"/>
    </source>
</evidence>
<evidence type="ECO:0000256" key="1">
    <source>
        <dbReference type="SAM" id="Phobius"/>
    </source>
</evidence>
<dbReference type="Proteomes" id="UP001589862">
    <property type="component" value="Unassembled WGS sequence"/>
</dbReference>
<keyword evidence="3" id="KW-1185">Reference proteome</keyword>
<comment type="caution">
    <text evidence="2">The sequence shown here is derived from an EMBL/GenBank/DDBJ whole genome shotgun (WGS) entry which is preliminary data.</text>
</comment>